<name>A0A4T0WIV8_9PEZI</name>
<sequence length="785" mass="88968">MTRVKLVDYSESDGESACEDDSGDADVPVVLRPHPPEPQSENELAQIVIELQHQYTEEVEEVQGRQQESERQLRVWKTEVEDRLQMQVNVMAAIIKPILTGSKEVFGVDAADPAIREYTQRSHDGAKPQVPPTSSPTVSANVEPHVPFPEHRDACRQLSPVHAIETPPERSFRDGDGGHRLKTAWPIPPSARHSTGKRVPRQLRGPHDRARNTRKSTGRANHEEEIGAEQVIAVEVTEEPCKVDEDPTSAVGMDGGLQQPLRTQAVAANPYDDPKYFSTLAVFSNDGTERPVFKFHRHPETVEEQWAEFRYGLHSQPPVERLEELYRAKWRNSTYGRSWFTRRKAFWDKVKDLLAEGRTEQEALGVMSRLAEGGGVPSLIAQLCRERGHGSRPDRRNGRSRLPSKRRRRGDGCDEEETIDSGSGSDDEAVPENRRVRWQSREQKSLRVRGRRNGGYTAVSGVLAVENDFADAVSYGRRFIPNPDLVLQIRLNQPLSPYDRDAFYTHGARGYTTYLASKPSRTWKPRWMATCWRSGEHLKDQNILVVGNSESAIDIVLQSLPHVQSDVYVSRKSQHPRYSTVFDKLRIKVVATLDCFEANTIHLMDGMVIVGVNMVIFATGYFYTYPFLSHVLPQPQGPGGHRVPGLYQHIFDLHNLNTIASVGAANASLTWISWEKAAFSIALLWSGRLRLPSPSREAMLAWEKRRLAEKGDRVFHVVELPYKRVRYFDDLNELATEYVLDAAADDTLLQAFPFEYVMKLLATRRWKLEKYGKTEDGLVRTVSIT</sequence>
<feature type="domain" description="Transcription activator GCR1-like" evidence="3">
    <location>
        <begin position="293"/>
        <end position="368"/>
    </location>
</feature>
<feature type="compositionally biased region" description="Acidic residues" evidence="2">
    <location>
        <begin position="10"/>
        <end position="24"/>
    </location>
</feature>
<gene>
    <name evidence="4" type="ORF">CH35J_000803</name>
</gene>
<dbReference type="PANTHER" id="PTHR37784:SF2">
    <property type="entry name" value="HIGH-OSMOLARITY-INDUCED TRANSCRIPTION PROTEIN 1"/>
    <property type="match status" value="1"/>
</dbReference>
<reference evidence="4 5" key="1">
    <citation type="journal article" date="2019" name="Genome Biol. Evol.">
        <title>Genomic Plasticity Mediated by Transposable Elements in the Plant Pathogenic Fungus Colletotrichum higginsianum.</title>
        <authorList>
            <person name="Tsushima A."/>
            <person name="Gan P."/>
            <person name="Kumakura N."/>
            <person name="Narusaka M."/>
            <person name="Takano Y."/>
            <person name="Narusaka Y."/>
            <person name="Shirasu K."/>
        </authorList>
    </citation>
    <scope>NUCLEOTIDE SEQUENCE [LARGE SCALE GENOMIC DNA]</scope>
    <source>
        <strain evidence="4 5">MAFF305635-RFP</strain>
    </source>
</reference>
<dbReference type="Pfam" id="PF12550">
    <property type="entry name" value="GCR1_C"/>
    <property type="match status" value="1"/>
</dbReference>
<dbReference type="SUPFAM" id="SSF51395">
    <property type="entry name" value="FMN-linked oxidoreductases"/>
    <property type="match status" value="1"/>
</dbReference>
<dbReference type="GO" id="GO:0000981">
    <property type="term" value="F:DNA-binding transcription factor activity, RNA polymerase II-specific"/>
    <property type="evidence" value="ECO:0007669"/>
    <property type="project" value="TreeGrafter"/>
</dbReference>
<dbReference type="GO" id="GO:0000978">
    <property type="term" value="F:RNA polymerase II cis-regulatory region sequence-specific DNA binding"/>
    <property type="evidence" value="ECO:0007669"/>
    <property type="project" value="TreeGrafter"/>
</dbReference>
<feature type="coiled-coil region" evidence="1">
    <location>
        <begin position="52"/>
        <end position="79"/>
    </location>
</feature>
<feature type="compositionally biased region" description="Basic residues" evidence="2">
    <location>
        <begin position="398"/>
        <end position="409"/>
    </location>
</feature>
<feature type="region of interest" description="Disordered" evidence="2">
    <location>
        <begin position="184"/>
        <end position="221"/>
    </location>
</feature>
<proteinExistence type="predicted"/>
<feature type="region of interest" description="Disordered" evidence="2">
    <location>
        <begin position="385"/>
        <end position="442"/>
    </location>
</feature>
<keyword evidence="4" id="KW-0503">Monooxygenase</keyword>
<dbReference type="GO" id="GO:0004497">
    <property type="term" value="F:monooxygenase activity"/>
    <property type="evidence" value="ECO:0007669"/>
    <property type="project" value="UniProtKB-KW"/>
</dbReference>
<dbReference type="Gene3D" id="3.20.20.70">
    <property type="entry name" value="Aldolase class I"/>
    <property type="match status" value="1"/>
</dbReference>
<comment type="caution">
    <text evidence="4">The sequence shown here is derived from an EMBL/GenBank/DDBJ whole genome shotgun (WGS) entry which is preliminary data.</text>
</comment>
<keyword evidence="4" id="KW-0560">Oxidoreductase</keyword>
<feature type="compositionally biased region" description="Acidic residues" evidence="2">
    <location>
        <begin position="413"/>
        <end position="430"/>
    </location>
</feature>
<dbReference type="InterPro" id="IPR013785">
    <property type="entry name" value="Aldolase_TIM"/>
</dbReference>
<dbReference type="EMBL" id="MWPZ01000001">
    <property type="protein sequence ID" value="TID06640.1"/>
    <property type="molecule type" value="Genomic_DNA"/>
</dbReference>
<keyword evidence="1" id="KW-0175">Coiled coil</keyword>
<feature type="compositionally biased region" description="Basic and acidic residues" evidence="2">
    <location>
        <begin position="431"/>
        <end position="442"/>
    </location>
</feature>
<dbReference type="OrthoDB" id="428577at2759"/>
<dbReference type="AlphaFoldDB" id="A0A4T0WIV8"/>
<feature type="region of interest" description="Disordered" evidence="2">
    <location>
        <begin position="1"/>
        <end position="28"/>
    </location>
</feature>
<evidence type="ECO:0000256" key="1">
    <source>
        <dbReference type="SAM" id="Coils"/>
    </source>
</evidence>
<dbReference type="GO" id="GO:0060963">
    <property type="term" value="P:positive regulation of ribosomal protein gene transcription by RNA polymerase II"/>
    <property type="evidence" value="ECO:0007669"/>
    <property type="project" value="TreeGrafter"/>
</dbReference>
<dbReference type="InterPro" id="IPR036188">
    <property type="entry name" value="FAD/NAD-bd_sf"/>
</dbReference>
<evidence type="ECO:0000313" key="4">
    <source>
        <dbReference type="EMBL" id="TID06640.1"/>
    </source>
</evidence>
<dbReference type="SUPFAM" id="SSF51905">
    <property type="entry name" value="FAD/NAD(P)-binding domain"/>
    <property type="match status" value="1"/>
</dbReference>
<accession>A0A4T0WIV8</accession>
<dbReference type="Proteomes" id="UP000305883">
    <property type="component" value="Unassembled WGS sequence"/>
</dbReference>
<evidence type="ECO:0000313" key="5">
    <source>
        <dbReference type="Proteomes" id="UP000305883"/>
    </source>
</evidence>
<evidence type="ECO:0000256" key="2">
    <source>
        <dbReference type="SAM" id="MobiDB-lite"/>
    </source>
</evidence>
<dbReference type="PANTHER" id="PTHR37784">
    <property type="entry name" value="PROTEIN MSN1"/>
    <property type="match status" value="1"/>
</dbReference>
<evidence type="ECO:0000259" key="3">
    <source>
        <dbReference type="Pfam" id="PF12550"/>
    </source>
</evidence>
<feature type="compositionally biased region" description="Basic and acidic residues" evidence="2">
    <location>
        <begin position="385"/>
        <end position="397"/>
    </location>
</feature>
<dbReference type="InterPro" id="IPR052146">
    <property type="entry name" value="HOT1"/>
</dbReference>
<protein>
    <submittedName>
        <fullName evidence="4">Thiol-specific monooxygenase</fullName>
    </submittedName>
</protein>
<dbReference type="Gene3D" id="3.50.50.60">
    <property type="entry name" value="FAD/NAD(P)-binding domain"/>
    <property type="match status" value="2"/>
</dbReference>
<organism evidence="4 5">
    <name type="scientific">Colletotrichum higginsianum</name>
    <dbReference type="NCBI Taxonomy" id="80884"/>
    <lineage>
        <taxon>Eukaryota</taxon>
        <taxon>Fungi</taxon>
        <taxon>Dikarya</taxon>
        <taxon>Ascomycota</taxon>
        <taxon>Pezizomycotina</taxon>
        <taxon>Sordariomycetes</taxon>
        <taxon>Hypocreomycetidae</taxon>
        <taxon>Glomerellales</taxon>
        <taxon>Glomerellaceae</taxon>
        <taxon>Colletotrichum</taxon>
        <taxon>Colletotrichum destructivum species complex</taxon>
    </lineage>
</organism>
<dbReference type="InterPro" id="IPR022210">
    <property type="entry name" value="TF_GCR1-like"/>
</dbReference>